<reference evidence="1" key="1">
    <citation type="submission" date="2022-12" db="EMBL/GenBank/DDBJ databases">
        <title>Genome Sequence of Lasiodiplodia mahajangana.</title>
        <authorList>
            <person name="Buettner E."/>
        </authorList>
    </citation>
    <scope>NUCLEOTIDE SEQUENCE</scope>
    <source>
        <strain evidence="1">VT137</strain>
    </source>
</reference>
<evidence type="ECO:0000313" key="2">
    <source>
        <dbReference type="Proteomes" id="UP001153332"/>
    </source>
</evidence>
<sequence>MMATVEAGFMAAATHVIFRPQESHETFEGLLTATHSRSDSLLVVAPDEWDDHFYMGYNTGARLVLNRHLVVSIDEKATLPDVLAAISGVSAHALVFRIGEWDVAAPSIFVFYLVSFLIGILVSNVQFQIPVAVVTRFAGCHALGLYLSMLLYRAFLHRLCKYPGPFLARLTAFYITARSVRKLHLFEEVQKLHAEYGDYVRLGPSELSIADPEAVKAIYGSQSPVSKGPWYTLLEPRTPLFMARDKQEHTRRRKVWDQGFSTKALLGYDVRITKAINQLLRAVERHRNRPIDMTEWFAYFVFDVMEDLAFNKSSNMLADGKAAYVFSTIRTDMWNIAFFAHIPWLLTFLKRTPILNRNYLKFWNWIQDQINERAKNEPEQPDIFSWLLSAYNKSEKTQRDNYDLHGDAQLIVIAGSDSTAAALTHIFFQLLHDPELKQRLQQQFDALPDLTHDNLQTVELLDAVINETLRLHPPVPSGTQRVTPPEGLRIGDTFIPGDVIVQVPSYTVFRDPRAFERPLEFIPERWTTRPELIKDKSVFIPFNAGPYACVGKRLAMMEIRRVVAEILWRYDFTTTPEHNKEAFLDGKQDTFTLVSSSLPLVFTDRAHKVPTASIVYHYDRSGAQPHNVDWEDESLRGQIAGHLAVDGDIQFTEDKVRLTVQGRCVHAIADIDQWDTKSARERTVPIECRDE</sequence>
<evidence type="ECO:0000313" key="1">
    <source>
        <dbReference type="EMBL" id="KAJ8130740.1"/>
    </source>
</evidence>
<organism evidence="1 2">
    <name type="scientific">Lasiodiplodia mahajangana</name>
    <dbReference type="NCBI Taxonomy" id="1108764"/>
    <lineage>
        <taxon>Eukaryota</taxon>
        <taxon>Fungi</taxon>
        <taxon>Dikarya</taxon>
        <taxon>Ascomycota</taxon>
        <taxon>Pezizomycotina</taxon>
        <taxon>Dothideomycetes</taxon>
        <taxon>Dothideomycetes incertae sedis</taxon>
        <taxon>Botryosphaeriales</taxon>
        <taxon>Botryosphaeriaceae</taxon>
        <taxon>Lasiodiplodia</taxon>
    </lineage>
</organism>
<keyword evidence="2" id="KW-1185">Reference proteome</keyword>
<protein>
    <submittedName>
        <fullName evidence="1">Uncharacterized protein</fullName>
    </submittedName>
</protein>
<dbReference type="EMBL" id="JAPUUL010000434">
    <property type="protein sequence ID" value="KAJ8130740.1"/>
    <property type="molecule type" value="Genomic_DNA"/>
</dbReference>
<name>A0ACC2JTC3_9PEZI</name>
<proteinExistence type="predicted"/>
<gene>
    <name evidence="1" type="ORF">O1611_g2890</name>
</gene>
<dbReference type="Proteomes" id="UP001153332">
    <property type="component" value="Unassembled WGS sequence"/>
</dbReference>
<accession>A0ACC2JTC3</accession>
<comment type="caution">
    <text evidence="1">The sequence shown here is derived from an EMBL/GenBank/DDBJ whole genome shotgun (WGS) entry which is preliminary data.</text>
</comment>